<dbReference type="Pfam" id="PF20329">
    <property type="entry name" value="DUF6624"/>
    <property type="match status" value="1"/>
</dbReference>
<dbReference type="InterPro" id="IPR046732">
    <property type="entry name" value="DUF6624"/>
</dbReference>
<feature type="signal peptide" evidence="1">
    <location>
        <begin position="1"/>
        <end position="24"/>
    </location>
</feature>
<dbReference type="EMBL" id="MPPL01000001">
    <property type="protein sequence ID" value="OKS88411.1"/>
    <property type="molecule type" value="Genomic_DNA"/>
</dbReference>
<keyword evidence="1" id="KW-0732">Signal</keyword>
<dbReference type="AlphaFoldDB" id="A0A1Q6A344"/>
<evidence type="ECO:0000313" key="3">
    <source>
        <dbReference type="Proteomes" id="UP000186720"/>
    </source>
</evidence>
<sequence length="325" mass="36622">MLTNSVKLIILGVCFCALSFTANAQNFPIQYHRYIHKADSLYQAKNYQASGMAYSNGFKVAKGKGTYTDRYNAACSWALANVPDSAFASLEYLVKKLDYSNSNHLFRDMDMMSLFSDKRWLPLLKRVNGNRIVAEAGYNMPLVKELDTIYRDDQNSRLKLDSVQKKFGINSKELNDLWAAINSKDSVNLIKVEAILDQYGWLGPDIIGRAGNMTLFLVIQHADKDTRTKYLPMMREAVKKGQAEAPDLALMEDRAALEAGNKQLYGSQIGQDTKTGKYYIDPIEDEPNVNNRRAAVGLAPLEYYVQQWGIVYKVPNPKGTGKKVK</sequence>
<keyword evidence="3" id="KW-1185">Reference proteome</keyword>
<dbReference type="Proteomes" id="UP000186720">
    <property type="component" value="Unassembled WGS sequence"/>
</dbReference>
<evidence type="ECO:0000256" key="1">
    <source>
        <dbReference type="SAM" id="SignalP"/>
    </source>
</evidence>
<proteinExistence type="predicted"/>
<evidence type="ECO:0000313" key="2">
    <source>
        <dbReference type="EMBL" id="OKS88411.1"/>
    </source>
</evidence>
<name>A0A1Q6A344_9SPHI</name>
<accession>A0A1Q6A344</accession>
<protein>
    <submittedName>
        <fullName evidence="2">Uncharacterized protein</fullName>
    </submittedName>
</protein>
<reference evidence="2 3" key="1">
    <citation type="submission" date="2016-11" db="EMBL/GenBank/DDBJ databases">
        <title>Whole Genome Sequencing of Mucilaginibacter polytrichastri RG4-7(T) isolated from the moss sample.</title>
        <authorList>
            <person name="Li Y."/>
        </authorList>
    </citation>
    <scope>NUCLEOTIDE SEQUENCE [LARGE SCALE GENOMIC DNA]</scope>
    <source>
        <strain evidence="2 3">RG4-7</strain>
    </source>
</reference>
<dbReference type="RefSeq" id="WP_074490989.1">
    <property type="nucleotide sequence ID" value="NZ_FPAM01000012.1"/>
</dbReference>
<gene>
    <name evidence="2" type="ORF">RG47T_3878</name>
</gene>
<feature type="chain" id="PRO_5010279481" evidence="1">
    <location>
        <begin position="25"/>
        <end position="325"/>
    </location>
</feature>
<organism evidence="2 3">
    <name type="scientific">Mucilaginibacter polytrichastri</name>
    <dbReference type="NCBI Taxonomy" id="1302689"/>
    <lineage>
        <taxon>Bacteria</taxon>
        <taxon>Pseudomonadati</taxon>
        <taxon>Bacteroidota</taxon>
        <taxon>Sphingobacteriia</taxon>
        <taxon>Sphingobacteriales</taxon>
        <taxon>Sphingobacteriaceae</taxon>
        <taxon>Mucilaginibacter</taxon>
    </lineage>
</organism>
<dbReference type="STRING" id="1302689.RG47T_3878"/>
<dbReference type="OrthoDB" id="1164858at2"/>
<comment type="caution">
    <text evidence="2">The sequence shown here is derived from an EMBL/GenBank/DDBJ whole genome shotgun (WGS) entry which is preliminary data.</text>
</comment>